<keyword evidence="2" id="KW-0863">Zinc-finger</keyword>
<dbReference type="GO" id="GO:0008270">
    <property type="term" value="F:zinc ion binding"/>
    <property type="evidence" value="ECO:0007669"/>
    <property type="project" value="UniProtKB-KW"/>
</dbReference>
<name>A0A9W8BHD0_9FUNG</name>
<dbReference type="EMBL" id="JANBQF010000004">
    <property type="protein sequence ID" value="KAJ2008469.1"/>
    <property type="molecule type" value="Genomic_DNA"/>
</dbReference>
<evidence type="ECO:0000313" key="8">
    <source>
        <dbReference type="Proteomes" id="UP001150907"/>
    </source>
</evidence>
<accession>A0A9W8BHD0</accession>
<evidence type="ECO:0000313" key="7">
    <source>
        <dbReference type="EMBL" id="KAJ2008469.1"/>
    </source>
</evidence>
<protein>
    <submittedName>
        <fullName evidence="7">Uncharacterized protein</fullName>
    </submittedName>
</protein>
<evidence type="ECO:0000259" key="6">
    <source>
        <dbReference type="Pfam" id="PF21366"/>
    </source>
</evidence>
<dbReference type="PANTHER" id="PTHR16295:SF10">
    <property type="entry name" value="EXPRESSED PROTEIN"/>
    <property type="match status" value="1"/>
</dbReference>
<dbReference type="Proteomes" id="UP001150907">
    <property type="component" value="Unassembled WGS sequence"/>
</dbReference>
<dbReference type="GO" id="GO:0005739">
    <property type="term" value="C:mitochondrion"/>
    <property type="evidence" value="ECO:0007669"/>
    <property type="project" value="TreeGrafter"/>
</dbReference>
<dbReference type="Pfam" id="PF21366">
    <property type="entry name" value="TRAFD1-XIAF1_ZnF"/>
    <property type="match status" value="1"/>
</dbReference>
<evidence type="ECO:0000256" key="1">
    <source>
        <dbReference type="ARBA" id="ARBA00022723"/>
    </source>
</evidence>
<keyword evidence="1" id="KW-0479">Metal-binding</keyword>
<feature type="non-terminal residue" evidence="7">
    <location>
        <position position="1"/>
    </location>
</feature>
<feature type="domain" description="Ubiquitin-protein ligase E3A N-terminal zinc-binding" evidence="5">
    <location>
        <begin position="241"/>
        <end position="303"/>
    </location>
</feature>
<feature type="region of interest" description="Disordered" evidence="4">
    <location>
        <begin position="1"/>
        <end position="23"/>
    </location>
</feature>
<dbReference type="InterPro" id="IPR051986">
    <property type="entry name" value="Innate_Immune_Apopt_Reg"/>
</dbReference>
<dbReference type="AlphaFoldDB" id="A0A9W8BHD0"/>
<dbReference type="InterPro" id="IPR049439">
    <property type="entry name" value="TRAFD1-XIAF1_Znf"/>
</dbReference>
<evidence type="ECO:0000256" key="2">
    <source>
        <dbReference type="ARBA" id="ARBA00022771"/>
    </source>
</evidence>
<dbReference type="InterPro" id="IPR032353">
    <property type="entry name" value="AZUL"/>
</dbReference>
<proteinExistence type="predicted"/>
<gene>
    <name evidence="7" type="ORF">H4R26_000165</name>
</gene>
<evidence type="ECO:0000259" key="5">
    <source>
        <dbReference type="Pfam" id="PF16558"/>
    </source>
</evidence>
<reference evidence="7" key="1">
    <citation type="submission" date="2022-07" db="EMBL/GenBank/DDBJ databases">
        <title>Phylogenomic reconstructions and comparative analyses of Kickxellomycotina fungi.</title>
        <authorList>
            <person name="Reynolds N.K."/>
            <person name="Stajich J.E."/>
            <person name="Barry K."/>
            <person name="Grigoriev I.V."/>
            <person name="Crous P."/>
            <person name="Smith M.E."/>
        </authorList>
    </citation>
    <scope>NUCLEOTIDE SEQUENCE</scope>
    <source>
        <strain evidence="7">IMI 214461</strain>
    </source>
</reference>
<comment type="caution">
    <text evidence="7">The sequence shown here is derived from an EMBL/GenBank/DDBJ whole genome shotgun (WGS) entry which is preliminary data.</text>
</comment>
<dbReference type="InterPro" id="IPR042556">
    <property type="entry name" value="AZUL_sf"/>
</dbReference>
<keyword evidence="8" id="KW-1185">Reference proteome</keyword>
<dbReference type="OrthoDB" id="193703at2759"/>
<evidence type="ECO:0000256" key="4">
    <source>
        <dbReference type="SAM" id="MobiDB-lite"/>
    </source>
</evidence>
<organism evidence="7 8">
    <name type="scientific">Coemansia thaxteri</name>
    <dbReference type="NCBI Taxonomy" id="2663907"/>
    <lineage>
        <taxon>Eukaryota</taxon>
        <taxon>Fungi</taxon>
        <taxon>Fungi incertae sedis</taxon>
        <taxon>Zoopagomycota</taxon>
        <taxon>Kickxellomycotina</taxon>
        <taxon>Kickxellomycetes</taxon>
        <taxon>Kickxellales</taxon>
        <taxon>Kickxellaceae</taxon>
        <taxon>Coemansia</taxon>
    </lineage>
</organism>
<sequence>ARISVVFGDEPEEESKPELPAPSASEAGMQLCVNCGSSIPTPRLDMHRIVCGRHNTKCTRCARVFKIGSDEAARHWHCELCDIAGDVDDSAKHMHFYHTPVKCTCNPDRAAFASIVELAEHRRTVCAERLIECRFCHNIEPQGPASENAMDIMDGLCAHEVYCGSRTIECSKCKANVRIRQVQVHMKMHQMREQEARDNMVPCANKECNRERASNPLGLCATCFGPFYTGQHDPDNQKLLKRLTRALHAQLTRGCGNQLCRNPLCASGVRNSAPSTDSDAMTLSETAAATKMIPILKAYTPLCTGRQSTIDYASIELRLCTQSSQA</sequence>
<keyword evidence="3" id="KW-0862">Zinc</keyword>
<dbReference type="Pfam" id="PF16558">
    <property type="entry name" value="AZUL"/>
    <property type="match status" value="1"/>
</dbReference>
<feature type="domain" description="TRAFD1/XAF1 zinc finger" evidence="6">
    <location>
        <begin position="157"/>
        <end position="185"/>
    </location>
</feature>
<dbReference type="Gene3D" id="6.10.130.10">
    <property type="entry name" value="Ubiquitin-protein ligase E3A, N-terminal zinc-binding domain (AZUL)"/>
    <property type="match status" value="1"/>
</dbReference>
<dbReference type="PANTHER" id="PTHR16295">
    <property type="entry name" value="TRAF-TYPE ZINC FINGER PROTEIN-RELATED"/>
    <property type="match status" value="1"/>
</dbReference>
<evidence type="ECO:0000256" key="3">
    <source>
        <dbReference type="ARBA" id="ARBA00022833"/>
    </source>
</evidence>